<dbReference type="Gene3D" id="3.30.70.1170">
    <property type="entry name" value="Sun protein, domain 3"/>
    <property type="match status" value="1"/>
</dbReference>
<feature type="binding site" evidence="5">
    <location>
        <position position="276"/>
    </location>
    <ligand>
        <name>S-adenosyl-L-methionine</name>
        <dbReference type="ChEBI" id="CHEBI:59789"/>
    </ligand>
</feature>
<dbReference type="PROSITE" id="PS51686">
    <property type="entry name" value="SAM_MT_RSMB_NOP"/>
    <property type="match status" value="1"/>
</dbReference>
<feature type="binding site" evidence="5">
    <location>
        <position position="321"/>
    </location>
    <ligand>
        <name>S-adenosyl-L-methionine</name>
        <dbReference type="ChEBI" id="CHEBI:59789"/>
    </ligand>
</feature>
<dbReference type="InterPro" id="IPR006027">
    <property type="entry name" value="NusB_RsmB_TIM44"/>
</dbReference>
<feature type="active site" description="Nucleophile" evidence="5">
    <location>
        <position position="374"/>
    </location>
</feature>
<dbReference type="InterPro" id="IPR001678">
    <property type="entry name" value="MeTrfase_RsmB-F_NOP2_dom"/>
</dbReference>
<dbReference type="GO" id="GO:0003723">
    <property type="term" value="F:RNA binding"/>
    <property type="evidence" value="ECO:0007669"/>
    <property type="project" value="UniProtKB-UniRule"/>
</dbReference>
<keyword evidence="4 5" id="KW-0694">RNA-binding</keyword>
<evidence type="ECO:0000313" key="7">
    <source>
        <dbReference type="EMBL" id="HGI30484.1"/>
    </source>
</evidence>
<name>A0A7V3YG47_9BACT</name>
<protein>
    <recommendedName>
        <fullName evidence="6">SAM-dependent MTase RsmB/NOP-type domain-containing protein</fullName>
    </recommendedName>
</protein>
<keyword evidence="2 5" id="KW-0808">Transferase</keyword>
<keyword evidence="1 5" id="KW-0489">Methyltransferase</keyword>
<dbReference type="InterPro" id="IPR029063">
    <property type="entry name" value="SAM-dependent_MTases_sf"/>
</dbReference>
<evidence type="ECO:0000256" key="3">
    <source>
        <dbReference type="ARBA" id="ARBA00022691"/>
    </source>
</evidence>
<dbReference type="Pfam" id="PF01189">
    <property type="entry name" value="Methyltr_RsmB-F"/>
    <property type="match status" value="1"/>
</dbReference>
<dbReference type="SUPFAM" id="SSF53335">
    <property type="entry name" value="S-adenosyl-L-methionine-dependent methyltransferases"/>
    <property type="match status" value="1"/>
</dbReference>
<dbReference type="GO" id="GO:0001510">
    <property type="term" value="P:RNA methylation"/>
    <property type="evidence" value="ECO:0007669"/>
    <property type="project" value="InterPro"/>
</dbReference>
<organism evidence="7">
    <name type="scientific">Candidatus Caldatribacterium californiense</name>
    <dbReference type="NCBI Taxonomy" id="1454726"/>
    <lineage>
        <taxon>Bacteria</taxon>
        <taxon>Pseudomonadati</taxon>
        <taxon>Atribacterota</taxon>
        <taxon>Atribacteria</taxon>
        <taxon>Atribacterales</taxon>
        <taxon>Candidatus Caldatribacteriaceae</taxon>
        <taxon>Candidatus Caldatribacterium</taxon>
    </lineage>
</organism>
<dbReference type="Pfam" id="PF01029">
    <property type="entry name" value="NusB"/>
    <property type="match status" value="1"/>
</dbReference>
<dbReference type="PANTHER" id="PTHR22807:SF30">
    <property type="entry name" value="28S RRNA (CYTOSINE(4447)-C(5))-METHYLTRANSFERASE-RELATED"/>
    <property type="match status" value="1"/>
</dbReference>
<feature type="binding site" evidence="5">
    <location>
        <position position="303"/>
    </location>
    <ligand>
        <name>S-adenosyl-L-methionine</name>
        <dbReference type="ChEBI" id="CHEBI:59789"/>
    </ligand>
</feature>
<dbReference type="GO" id="GO:0008173">
    <property type="term" value="F:RNA methyltransferase activity"/>
    <property type="evidence" value="ECO:0007669"/>
    <property type="project" value="InterPro"/>
</dbReference>
<comment type="caution">
    <text evidence="7">The sequence shown here is derived from an EMBL/GenBank/DDBJ whole genome shotgun (WGS) entry which is preliminary data.</text>
</comment>
<gene>
    <name evidence="7" type="ORF">ENV30_04140</name>
</gene>
<dbReference type="Pfam" id="PF22458">
    <property type="entry name" value="RsmF-B_ferredox"/>
    <property type="match status" value="1"/>
</dbReference>
<dbReference type="InterPro" id="IPR035926">
    <property type="entry name" value="NusB-like_sf"/>
</dbReference>
<accession>A0A7V3YG47</accession>
<dbReference type="InterPro" id="IPR023267">
    <property type="entry name" value="RCMT"/>
</dbReference>
<evidence type="ECO:0000256" key="2">
    <source>
        <dbReference type="ARBA" id="ARBA00022679"/>
    </source>
</evidence>
<evidence type="ECO:0000259" key="6">
    <source>
        <dbReference type="PROSITE" id="PS51686"/>
    </source>
</evidence>
<feature type="domain" description="SAM-dependent MTase RsmB/NOP-type" evidence="6">
    <location>
        <begin position="162"/>
        <end position="434"/>
    </location>
</feature>
<dbReference type="Gene3D" id="3.40.50.150">
    <property type="entry name" value="Vaccinia Virus protein VP39"/>
    <property type="match status" value="1"/>
</dbReference>
<sequence>MVDRYRRDALSILTRLYEGRVAFLDQAYTACSLKYSPHERDVLVSLVRGVVKFRGKLDALARMYLPKWERLPLVVQNALRLGMFQLLFHTHVPPLAAVHEWVEVVRSFGQVAFVPLVNAVLRNVERDLAAHRAQAERWGIDLPAWLEAEWKRILPEEELHVLSRSLALPPPLFVRVNTLRIGEEELQNLFAQRGIPSRKSRVSGALEVVSSYSTLVRTPEYAQGLFYPQDLGSQVVGHLVAPKSGEVVVDACCGVGGKTLLLAQLMRNEGKLFAWDRKRQRIETLRKLVRRSGVSIVQPEVLDCLQIPERFWSLADRLLLDAPCSNLGTVRRNPEVLLKATPESVRQCASLQLELLRETFQVVRPQGLMVYSVCTLTWEETVGVAEAFEREKGSALVRVEPEGEVPGRVRDGFVFLWPHDLFCDGFFVAMWRKKA</sequence>
<proteinExistence type="inferred from homology"/>
<dbReference type="InterPro" id="IPR054728">
    <property type="entry name" value="RsmB-like_ferredoxin"/>
</dbReference>
<evidence type="ECO:0000256" key="1">
    <source>
        <dbReference type="ARBA" id="ARBA00022603"/>
    </source>
</evidence>
<comment type="similarity">
    <text evidence="5">Belongs to the class I-like SAM-binding methyltransferase superfamily. RsmB/NOP family.</text>
</comment>
<keyword evidence="3 5" id="KW-0949">S-adenosyl-L-methionine</keyword>
<evidence type="ECO:0000256" key="5">
    <source>
        <dbReference type="PROSITE-ProRule" id="PRU01023"/>
    </source>
</evidence>
<dbReference type="AlphaFoldDB" id="A0A7V3YG47"/>
<dbReference type="PANTHER" id="PTHR22807">
    <property type="entry name" value="NOP2 YEAST -RELATED NOL1/NOP2/FMU SUN DOMAIN-CONTAINING"/>
    <property type="match status" value="1"/>
</dbReference>
<dbReference type="GO" id="GO:0006355">
    <property type="term" value="P:regulation of DNA-templated transcription"/>
    <property type="evidence" value="ECO:0007669"/>
    <property type="project" value="InterPro"/>
</dbReference>
<dbReference type="Gene3D" id="1.10.940.10">
    <property type="entry name" value="NusB-like"/>
    <property type="match status" value="1"/>
</dbReference>
<comment type="caution">
    <text evidence="5">Lacks conserved residue(s) required for the propagation of feature annotation.</text>
</comment>
<reference evidence="7" key="1">
    <citation type="journal article" date="2020" name="mSystems">
        <title>Genome- and Community-Level Interaction Insights into Carbon Utilization and Element Cycling Functions of Hydrothermarchaeota in Hydrothermal Sediment.</title>
        <authorList>
            <person name="Zhou Z."/>
            <person name="Liu Y."/>
            <person name="Xu W."/>
            <person name="Pan J."/>
            <person name="Luo Z.H."/>
            <person name="Li M."/>
        </authorList>
    </citation>
    <scope>NUCLEOTIDE SEQUENCE [LARGE SCALE GENOMIC DNA]</scope>
    <source>
        <strain evidence="7">SpSt-747</strain>
    </source>
</reference>
<dbReference type="InterPro" id="IPR049560">
    <property type="entry name" value="MeTrfase_RsmB-F_NOP2_cat"/>
</dbReference>
<dbReference type="SUPFAM" id="SSF48013">
    <property type="entry name" value="NusB-like"/>
    <property type="match status" value="1"/>
</dbReference>
<dbReference type="EMBL" id="DTFV01000057">
    <property type="protein sequence ID" value="HGI30484.1"/>
    <property type="molecule type" value="Genomic_DNA"/>
</dbReference>
<evidence type="ECO:0000256" key="4">
    <source>
        <dbReference type="ARBA" id="ARBA00022884"/>
    </source>
</evidence>
<dbReference type="PRINTS" id="PR02008">
    <property type="entry name" value="RCMTFAMILY"/>
</dbReference>